<dbReference type="EMBL" id="JAWQEG010006120">
    <property type="protein sequence ID" value="KAK3855695.1"/>
    <property type="molecule type" value="Genomic_DNA"/>
</dbReference>
<dbReference type="Proteomes" id="UP001286313">
    <property type="component" value="Unassembled WGS sequence"/>
</dbReference>
<proteinExistence type="predicted"/>
<protein>
    <submittedName>
        <fullName evidence="2">Uncharacterized protein</fullName>
    </submittedName>
</protein>
<name>A0AAE1BS18_PETCI</name>
<gene>
    <name evidence="2" type="ORF">Pcinc_037920</name>
</gene>
<keyword evidence="1" id="KW-1133">Transmembrane helix</keyword>
<keyword evidence="1" id="KW-0472">Membrane</keyword>
<evidence type="ECO:0000256" key="1">
    <source>
        <dbReference type="SAM" id="Phobius"/>
    </source>
</evidence>
<dbReference type="AlphaFoldDB" id="A0AAE1BS18"/>
<keyword evidence="3" id="KW-1185">Reference proteome</keyword>
<keyword evidence="1" id="KW-0812">Transmembrane</keyword>
<feature type="transmembrane region" description="Helical" evidence="1">
    <location>
        <begin position="158"/>
        <end position="175"/>
    </location>
</feature>
<organism evidence="2 3">
    <name type="scientific">Petrolisthes cinctipes</name>
    <name type="common">Flat porcelain crab</name>
    <dbReference type="NCBI Taxonomy" id="88211"/>
    <lineage>
        <taxon>Eukaryota</taxon>
        <taxon>Metazoa</taxon>
        <taxon>Ecdysozoa</taxon>
        <taxon>Arthropoda</taxon>
        <taxon>Crustacea</taxon>
        <taxon>Multicrustacea</taxon>
        <taxon>Malacostraca</taxon>
        <taxon>Eumalacostraca</taxon>
        <taxon>Eucarida</taxon>
        <taxon>Decapoda</taxon>
        <taxon>Pleocyemata</taxon>
        <taxon>Anomura</taxon>
        <taxon>Galatheoidea</taxon>
        <taxon>Porcellanidae</taxon>
        <taxon>Petrolisthes</taxon>
    </lineage>
</organism>
<accession>A0AAE1BS18</accession>
<evidence type="ECO:0000313" key="2">
    <source>
        <dbReference type="EMBL" id="KAK3855695.1"/>
    </source>
</evidence>
<evidence type="ECO:0000313" key="3">
    <source>
        <dbReference type="Proteomes" id="UP001286313"/>
    </source>
</evidence>
<sequence length="341" mass="37495">MHHLLLPHQLFLPPHHIIYLSLLSTSSTLTNQPTNPSFLHLLSHIILQFTANQGKARSNLNKGDTHSKSALVDGKVKETGVVINDGRVLEEEELAQHQVVLRIIPVVHLLPLRLHHIVLCLLQQESHSARQPPVVSAEEPLSHVGPCDPRVQQNLKSLMRVVLAGVGAAGVLVVAEANFGWVMVARAIVMAGGDVVVAWVVIAAPYKDVMGCVIQAVLHIHPFLKHVESHLEHHASQLHLHPRHLLHRHLLVVFPVRVGGIEGIGSAIEETQLLRRLAAQNGMGDVRVYVESDGNALYGCIQEMMRIKVQVLQEGQVRGCGRVWGGHQGKVELSVLGLWVK</sequence>
<comment type="caution">
    <text evidence="2">The sequence shown here is derived from an EMBL/GenBank/DDBJ whole genome shotgun (WGS) entry which is preliminary data.</text>
</comment>
<reference evidence="2" key="1">
    <citation type="submission" date="2023-10" db="EMBL/GenBank/DDBJ databases">
        <title>Genome assemblies of two species of porcelain crab, Petrolisthes cinctipes and Petrolisthes manimaculis (Anomura: Porcellanidae).</title>
        <authorList>
            <person name="Angst P."/>
        </authorList>
    </citation>
    <scope>NUCLEOTIDE SEQUENCE</scope>
    <source>
        <strain evidence="2">PB745_01</strain>
        <tissue evidence="2">Gill</tissue>
    </source>
</reference>